<dbReference type="InterPro" id="IPR006016">
    <property type="entry name" value="UspA"/>
</dbReference>
<dbReference type="AlphaFoldDB" id="A0A5N5ITV5"/>
<dbReference type="EMBL" id="VNIK02000007">
    <property type="protein sequence ID" value="KAB5487671.1"/>
    <property type="molecule type" value="Genomic_DNA"/>
</dbReference>
<dbReference type="RefSeq" id="WP_151890808.1">
    <property type="nucleotide sequence ID" value="NZ_VNIK02000007.1"/>
</dbReference>
<protein>
    <submittedName>
        <fullName evidence="2">Universal stress protein</fullName>
    </submittedName>
</protein>
<gene>
    <name evidence="2" type="ORF">FOT42_011375</name>
</gene>
<accession>A0A5N5ITV5</accession>
<evidence type="ECO:0000313" key="2">
    <source>
        <dbReference type="EMBL" id="KAB5487671.1"/>
    </source>
</evidence>
<evidence type="ECO:0000313" key="3">
    <source>
        <dbReference type="Proteomes" id="UP000319204"/>
    </source>
</evidence>
<organism evidence="2 3">
    <name type="scientific">Flagellimonas hadalis</name>
    <dbReference type="NCBI Taxonomy" id="2597517"/>
    <lineage>
        <taxon>Bacteria</taxon>
        <taxon>Pseudomonadati</taxon>
        <taxon>Bacteroidota</taxon>
        <taxon>Flavobacteriia</taxon>
        <taxon>Flavobacteriales</taxon>
        <taxon>Flavobacteriaceae</taxon>
        <taxon>Flagellimonas</taxon>
    </lineage>
</organism>
<dbReference type="SUPFAM" id="SSF52402">
    <property type="entry name" value="Adenine nucleotide alpha hydrolases-like"/>
    <property type="match status" value="2"/>
</dbReference>
<keyword evidence="3" id="KW-1185">Reference proteome</keyword>
<reference evidence="2" key="1">
    <citation type="submission" date="2019-10" db="EMBL/GenBank/DDBJ databases">
        <title>Muricauda hadale sp. nov., a piezophilic bacterium isolated from hadopelagic water of the Mariana Trench.</title>
        <authorList>
            <person name="Wei Y."/>
        </authorList>
    </citation>
    <scope>NUCLEOTIDE SEQUENCE [LARGE SCALE GENOMIC DNA]</scope>
    <source>
        <strain evidence="2">MT-229</strain>
    </source>
</reference>
<name>A0A5N5ITV5_9FLAO</name>
<dbReference type="Proteomes" id="UP000319204">
    <property type="component" value="Unassembled WGS sequence"/>
</dbReference>
<comment type="caution">
    <text evidence="2">The sequence shown here is derived from an EMBL/GenBank/DDBJ whole genome shotgun (WGS) entry which is preliminary data.</text>
</comment>
<dbReference type="OrthoDB" id="9788959at2"/>
<dbReference type="CDD" id="cd00293">
    <property type="entry name" value="USP-like"/>
    <property type="match status" value="1"/>
</dbReference>
<proteinExistence type="predicted"/>
<sequence length="283" mass="32084">MDKRVLLPTDYSKNAFNAIKYALGLYGDVQCDFYLLNAYQVSGYTLESMRVPEEGEPLYEAAKKESEEGMERLLQMIKLLPENHRHRFHAICTFNSFVEAVAHAVRKNDIDAIVMGTKGATGSMAKIFGTNTVRVMEYIKQCPVMAVPSDCLFVPPKEIVFPTDFRHSFQKKEIKDLMEIANLHGARINVVHLDRGKDGKLNDSEEANKKLLEDILDGTDYEMHFLPPVKLGKGIEGFLESKEGDMVAFLNRKHTFLRTILSNPLVKEIGYDPKVPILELNDN</sequence>
<dbReference type="Gene3D" id="3.40.50.12370">
    <property type="match status" value="1"/>
</dbReference>
<feature type="domain" description="UspA" evidence="1">
    <location>
        <begin position="3"/>
        <end position="148"/>
    </location>
</feature>
<dbReference type="Pfam" id="PF00582">
    <property type="entry name" value="Usp"/>
    <property type="match status" value="1"/>
</dbReference>
<evidence type="ECO:0000259" key="1">
    <source>
        <dbReference type="Pfam" id="PF00582"/>
    </source>
</evidence>